<evidence type="ECO:0000256" key="1">
    <source>
        <dbReference type="ARBA" id="ARBA00004651"/>
    </source>
</evidence>
<dbReference type="PANTHER" id="PTHR34220:SF7">
    <property type="entry name" value="SENSOR HISTIDINE KINASE YPDA"/>
    <property type="match status" value="1"/>
</dbReference>
<evidence type="ECO:0000313" key="8">
    <source>
        <dbReference type="EMBL" id="GBG09436.1"/>
    </source>
</evidence>
<dbReference type="InterPro" id="IPR010559">
    <property type="entry name" value="Sig_transdc_His_kin_internal"/>
</dbReference>
<evidence type="ECO:0000256" key="3">
    <source>
        <dbReference type="ARBA" id="ARBA00022553"/>
    </source>
</evidence>
<dbReference type="InterPro" id="IPR036890">
    <property type="entry name" value="HATPase_C_sf"/>
</dbReference>
<evidence type="ECO:0000256" key="6">
    <source>
        <dbReference type="SAM" id="Phobius"/>
    </source>
</evidence>
<keyword evidence="4" id="KW-0808">Transferase</keyword>
<feature type="transmembrane region" description="Helical" evidence="6">
    <location>
        <begin position="214"/>
        <end position="232"/>
    </location>
</feature>
<dbReference type="InterPro" id="IPR050640">
    <property type="entry name" value="Bact_2-comp_sensor_kinase"/>
</dbReference>
<dbReference type="AlphaFoldDB" id="A0A2R5ERV8"/>
<keyword evidence="8" id="KW-0418">Kinase</keyword>
<evidence type="ECO:0000256" key="2">
    <source>
        <dbReference type="ARBA" id="ARBA00022475"/>
    </source>
</evidence>
<keyword evidence="6" id="KW-0812">Transmembrane</keyword>
<gene>
    <name evidence="8" type="ORF">PAT3040_04082</name>
</gene>
<dbReference type="SMART" id="SM00304">
    <property type="entry name" value="HAMP"/>
    <property type="match status" value="1"/>
</dbReference>
<dbReference type="GO" id="GO:0000155">
    <property type="term" value="F:phosphorelay sensor kinase activity"/>
    <property type="evidence" value="ECO:0007669"/>
    <property type="project" value="InterPro"/>
</dbReference>
<reference evidence="8 9" key="1">
    <citation type="submission" date="2017-08" db="EMBL/GenBank/DDBJ databases">
        <title>Substantial Increase in Enzyme Production by Combined Drug-Resistance Mutations in Paenibacillus agaridevorans.</title>
        <authorList>
            <person name="Tanaka Y."/>
            <person name="Funane K."/>
            <person name="Hosaka T."/>
            <person name="Shiwa Y."/>
            <person name="Fujita N."/>
            <person name="Miyazaki T."/>
            <person name="Yoshikawa H."/>
            <person name="Murakami K."/>
            <person name="Kasahara K."/>
            <person name="Inaoka T."/>
            <person name="Hiraga Y."/>
            <person name="Ochi K."/>
        </authorList>
    </citation>
    <scope>NUCLEOTIDE SEQUENCE [LARGE SCALE GENOMIC DNA]</scope>
    <source>
        <strain evidence="8 9">T-3040</strain>
    </source>
</reference>
<dbReference type="Gene3D" id="3.30.565.10">
    <property type="entry name" value="Histidine kinase-like ATPase, C-terminal domain"/>
    <property type="match status" value="1"/>
</dbReference>
<sequence>MQQKVDYLASSLDAELNRIVQLQMQFNNDSDLQDLSIRSDSLRDYEKIKLINDVYSKISALASSSRYISEVFVLMPNFQKRLSSTSVLTNLNTGEYERYKDLAAGTSNVKKDGQHYYLLSGYPAGTKTQYLIVVELSPSMIGTSLGERSLIVDTVSSYQFPSIEGNSFVREELGNDPTLISIEKPLSFTNWSLIVYDRQDQLLQPLRKFTEWNYMLWGLALIVIVSFSYLLIKFIHQPLRKLVQAFRMVENGNFNLNLQYRKKDEFEFLYTRFNSMVGKLKVLVHEVYEQTIYRQLAELRQLQSQINPHFLYNSLYILYRMSQDKDFQGVSHLSRHLGDYFKYITQNNHDDLITLDKEIKHASSYASIQQMRFGNRISFQWELPDDADQADSILHRKVPRLFIQPLIENAVEHGHKHTVKEGWVRIICKDYGNYMELHVADNGMGGGAEHIAELQKKIHAGQCDTSHALINVHKRLEILFGPESGLQLQSNEYGGLTNVITIYWEGAIS</sequence>
<dbReference type="GO" id="GO:0005886">
    <property type="term" value="C:plasma membrane"/>
    <property type="evidence" value="ECO:0007669"/>
    <property type="project" value="UniProtKB-SubCell"/>
</dbReference>
<organism evidence="8 9">
    <name type="scientific">Paenibacillus agaridevorans</name>
    <dbReference type="NCBI Taxonomy" id="171404"/>
    <lineage>
        <taxon>Bacteria</taxon>
        <taxon>Bacillati</taxon>
        <taxon>Bacillota</taxon>
        <taxon>Bacilli</taxon>
        <taxon>Bacillales</taxon>
        <taxon>Paenibacillaceae</taxon>
        <taxon>Paenibacillus</taxon>
    </lineage>
</organism>
<protein>
    <submittedName>
        <fullName evidence="8">Two-component sensor histidine kinase</fullName>
    </submittedName>
</protein>
<evidence type="ECO:0000256" key="5">
    <source>
        <dbReference type="ARBA" id="ARBA00023136"/>
    </source>
</evidence>
<dbReference type="InterPro" id="IPR003660">
    <property type="entry name" value="HAMP_dom"/>
</dbReference>
<dbReference type="CDD" id="cd06225">
    <property type="entry name" value="HAMP"/>
    <property type="match status" value="1"/>
</dbReference>
<dbReference type="Proteomes" id="UP000245202">
    <property type="component" value="Unassembled WGS sequence"/>
</dbReference>
<evidence type="ECO:0000259" key="7">
    <source>
        <dbReference type="PROSITE" id="PS50885"/>
    </source>
</evidence>
<dbReference type="EMBL" id="BDQX01000230">
    <property type="protein sequence ID" value="GBG09436.1"/>
    <property type="molecule type" value="Genomic_DNA"/>
</dbReference>
<keyword evidence="6" id="KW-1133">Transmembrane helix</keyword>
<comment type="subcellular location">
    <subcellularLocation>
        <location evidence="1">Cell membrane</location>
        <topology evidence="1">Multi-pass membrane protein</topology>
    </subcellularLocation>
</comment>
<keyword evidence="9" id="KW-1185">Reference proteome</keyword>
<comment type="caution">
    <text evidence="8">The sequence shown here is derived from an EMBL/GenBank/DDBJ whole genome shotgun (WGS) entry which is preliminary data.</text>
</comment>
<keyword evidence="3" id="KW-0597">Phosphoprotein</keyword>
<keyword evidence="5 6" id="KW-0472">Membrane</keyword>
<dbReference type="Pfam" id="PF06580">
    <property type="entry name" value="His_kinase"/>
    <property type="match status" value="1"/>
</dbReference>
<dbReference type="Gene3D" id="6.10.340.10">
    <property type="match status" value="1"/>
</dbReference>
<evidence type="ECO:0000313" key="9">
    <source>
        <dbReference type="Proteomes" id="UP000245202"/>
    </source>
</evidence>
<dbReference type="PROSITE" id="PS50885">
    <property type="entry name" value="HAMP"/>
    <property type="match status" value="1"/>
</dbReference>
<dbReference type="SUPFAM" id="SSF158472">
    <property type="entry name" value="HAMP domain-like"/>
    <property type="match status" value="1"/>
</dbReference>
<dbReference type="Pfam" id="PF00672">
    <property type="entry name" value="HAMP"/>
    <property type="match status" value="1"/>
</dbReference>
<dbReference type="PANTHER" id="PTHR34220">
    <property type="entry name" value="SENSOR HISTIDINE KINASE YPDA"/>
    <property type="match status" value="1"/>
</dbReference>
<name>A0A2R5ERV8_9BACL</name>
<keyword evidence="2" id="KW-1003">Cell membrane</keyword>
<proteinExistence type="predicted"/>
<dbReference type="SUPFAM" id="SSF55874">
    <property type="entry name" value="ATPase domain of HSP90 chaperone/DNA topoisomerase II/histidine kinase"/>
    <property type="match status" value="1"/>
</dbReference>
<evidence type="ECO:0000256" key="4">
    <source>
        <dbReference type="ARBA" id="ARBA00022679"/>
    </source>
</evidence>
<feature type="domain" description="HAMP" evidence="7">
    <location>
        <begin position="233"/>
        <end position="285"/>
    </location>
</feature>
<accession>A0A2R5ERV8</accession>